<accession>A0A1I1EBM1</accession>
<organism evidence="2 3">
    <name type="scientific">Tropicimonas isoalkanivorans</name>
    <dbReference type="NCBI Taxonomy" id="441112"/>
    <lineage>
        <taxon>Bacteria</taxon>
        <taxon>Pseudomonadati</taxon>
        <taxon>Pseudomonadota</taxon>
        <taxon>Alphaproteobacteria</taxon>
        <taxon>Rhodobacterales</taxon>
        <taxon>Roseobacteraceae</taxon>
        <taxon>Tropicimonas</taxon>
    </lineage>
</organism>
<dbReference type="AlphaFoldDB" id="A0A1I1EBM1"/>
<gene>
    <name evidence="2" type="ORF">SAMN04488094_101650</name>
</gene>
<evidence type="ECO:0000313" key="3">
    <source>
        <dbReference type="Proteomes" id="UP000198728"/>
    </source>
</evidence>
<feature type="region of interest" description="Disordered" evidence="1">
    <location>
        <begin position="36"/>
        <end position="55"/>
    </location>
</feature>
<name>A0A1I1EBM1_9RHOB</name>
<keyword evidence="3" id="KW-1185">Reference proteome</keyword>
<evidence type="ECO:0000256" key="1">
    <source>
        <dbReference type="SAM" id="MobiDB-lite"/>
    </source>
</evidence>
<sequence>MSTVSKSQAEIDAFVADLRKTKGGVSVTESDGETVIRTRDGDEHRFKVSKSKKAD</sequence>
<dbReference type="EMBL" id="FOLG01000001">
    <property type="protein sequence ID" value="SFB82380.1"/>
    <property type="molecule type" value="Genomic_DNA"/>
</dbReference>
<reference evidence="2 3" key="1">
    <citation type="submission" date="2016-10" db="EMBL/GenBank/DDBJ databases">
        <authorList>
            <person name="de Groot N.N."/>
        </authorList>
    </citation>
    <scope>NUCLEOTIDE SEQUENCE [LARGE SCALE GENOMIC DNA]</scope>
    <source>
        <strain evidence="2 3">DSM 19548</strain>
    </source>
</reference>
<proteinExistence type="predicted"/>
<dbReference type="STRING" id="441112.SAMN04488094_101650"/>
<dbReference type="RefSeq" id="WP_177208229.1">
    <property type="nucleotide sequence ID" value="NZ_FOLG01000001.1"/>
</dbReference>
<protein>
    <submittedName>
        <fullName evidence="2">Uncharacterized protein</fullName>
    </submittedName>
</protein>
<dbReference type="Proteomes" id="UP000198728">
    <property type="component" value="Unassembled WGS sequence"/>
</dbReference>
<evidence type="ECO:0000313" key="2">
    <source>
        <dbReference type="EMBL" id="SFB82380.1"/>
    </source>
</evidence>